<dbReference type="OrthoDB" id="4349922at2759"/>
<dbReference type="PhylomeDB" id="B6QWM2"/>
<name>B6QWM2_TALMQ</name>
<dbReference type="HOGENOM" id="CLU_966769_0_0_1"/>
<dbReference type="VEuPathDB" id="FungiDB:PMAA_102610"/>
<feature type="region of interest" description="Disordered" evidence="1">
    <location>
        <begin position="80"/>
        <end position="107"/>
    </location>
</feature>
<keyword evidence="3" id="KW-1185">Reference proteome</keyword>
<evidence type="ECO:0000313" key="3">
    <source>
        <dbReference type="Proteomes" id="UP000001294"/>
    </source>
</evidence>
<dbReference type="AlphaFoldDB" id="B6QWM2"/>
<reference evidence="3" key="1">
    <citation type="journal article" date="2015" name="Genome Announc.">
        <title>Genome sequence of the AIDS-associated pathogen Penicillium marneffei (ATCC18224) and its near taxonomic relative Talaromyces stipitatus (ATCC10500).</title>
        <authorList>
            <person name="Nierman W.C."/>
            <person name="Fedorova-Abrams N.D."/>
            <person name="Andrianopoulos A."/>
        </authorList>
    </citation>
    <scope>NUCLEOTIDE SEQUENCE [LARGE SCALE GENOMIC DNA]</scope>
    <source>
        <strain evidence="3">ATCC 18224 / CBS 334.59 / QM 7333</strain>
    </source>
</reference>
<evidence type="ECO:0000256" key="1">
    <source>
        <dbReference type="SAM" id="MobiDB-lite"/>
    </source>
</evidence>
<gene>
    <name evidence="2" type="ORF">PMAA_102610</name>
</gene>
<proteinExistence type="predicted"/>
<dbReference type="Proteomes" id="UP000001294">
    <property type="component" value="Unassembled WGS sequence"/>
</dbReference>
<sequence>MPWDPTWSQDIEDGLSIARAFFEDCESSDEGSASMDLDNDTEVTSISSMCGYNGEDDNVPFPHSRARAFTEACIQTIESDDCSGSNNGRIETPPDSSPTPTSSQIPPPAEVLYLTKSNGGRDLRPTPVEGAKPWNKLTRVDSAPLDTWTIHQGDIVKVCLETDREEYAKIIEIRRLEDGRHMVVYTWLYTREEIQTEFEIDGTLPDLLQKNLDQRWPANATFRYMLSTNRTITLWDTAISRAPRDVIESLSRRFIYSTTPSKRFIWSVNNPRFNWMKKICDLEAHSSV</sequence>
<organism evidence="2 3">
    <name type="scientific">Talaromyces marneffei (strain ATCC 18224 / CBS 334.59 / QM 7333)</name>
    <name type="common">Penicillium marneffei</name>
    <dbReference type="NCBI Taxonomy" id="441960"/>
    <lineage>
        <taxon>Eukaryota</taxon>
        <taxon>Fungi</taxon>
        <taxon>Dikarya</taxon>
        <taxon>Ascomycota</taxon>
        <taxon>Pezizomycotina</taxon>
        <taxon>Eurotiomycetes</taxon>
        <taxon>Eurotiomycetidae</taxon>
        <taxon>Eurotiales</taxon>
        <taxon>Trichocomaceae</taxon>
        <taxon>Talaromyces</taxon>
        <taxon>Talaromyces sect. Talaromyces</taxon>
    </lineage>
</organism>
<protein>
    <submittedName>
        <fullName evidence="2">Uncharacterized protein</fullName>
    </submittedName>
</protein>
<accession>B6QWM2</accession>
<evidence type="ECO:0000313" key="2">
    <source>
        <dbReference type="EMBL" id="EEA18484.1"/>
    </source>
</evidence>
<dbReference type="EMBL" id="DS995908">
    <property type="protein sequence ID" value="EEA18484.1"/>
    <property type="molecule type" value="Genomic_DNA"/>
</dbReference>